<dbReference type="Gene3D" id="3.40.140.10">
    <property type="entry name" value="Cytidine Deaminase, domain 2"/>
    <property type="match status" value="1"/>
</dbReference>
<sequence>MTISKTIPIYHLELVEDKKISYQDMSEVESAAKIFHEMFDRSPVEEMAVIHLGINNQFLGVQRVGIGNLVSVSCHPSEILRGALIARAHKIIVGHNHPMGTSKPSNQDILFTKNLVTTAAYVGLEVWDHIVVAPDGTHTSIYNAAHAPQYPKLDMPTFTEYLKRFEFLPFPYNFKDK</sequence>
<evidence type="ECO:0000259" key="6">
    <source>
        <dbReference type="PROSITE" id="PS50249"/>
    </source>
</evidence>
<dbReference type="PANTHER" id="PTHR30471">
    <property type="entry name" value="DNA REPAIR PROTEIN RADC"/>
    <property type="match status" value="1"/>
</dbReference>
<dbReference type="Pfam" id="PF04002">
    <property type="entry name" value="RadC"/>
    <property type="match status" value="1"/>
</dbReference>
<evidence type="ECO:0000256" key="2">
    <source>
        <dbReference type="ARBA" id="ARBA00022723"/>
    </source>
</evidence>
<dbReference type="EMBL" id="LR797252">
    <property type="protein sequence ID" value="CAB4196689.1"/>
    <property type="molecule type" value="Genomic_DNA"/>
</dbReference>
<dbReference type="GO" id="GO:0006508">
    <property type="term" value="P:proteolysis"/>
    <property type="evidence" value="ECO:0007669"/>
    <property type="project" value="UniProtKB-KW"/>
</dbReference>
<name>A0A6J5RI42_9CAUD</name>
<keyword evidence="3" id="KW-0378">Hydrolase</keyword>
<gene>
    <name evidence="7" type="ORF">UFOVP1290_209</name>
</gene>
<organism evidence="7">
    <name type="scientific">uncultured Caudovirales phage</name>
    <dbReference type="NCBI Taxonomy" id="2100421"/>
    <lineage>
        <taxon>Viruses</taxon>
        <taxon>Duplodnaviria</taxon>
        <taxon>Heunggongvirae</taxon>
        <taxon>Uroviricota</taxon>
        <taxon>Caudoviricetes</taxon>
        <taxon>Peduoviridae</taxon>
        <taxon>Maltschvirus</taxon>
        <taxon>Maltschvirus maltsch</taxon>
    </lineage>
</organism>
<dbReference type="InterPro" id="IPR025657">
    <property type="entry name" value="RadC_JAB"/>
</dbReference>
<feature type="domain" description="MPN" evidence="6">
    <location>
        <begin position="23"/>
        <end position="147"/>
    </location>
</feature>
<dbReference type="PROSITE" id="PS50249">
    <property type="entry name" value="MPN"/>
    <property type="match status" value="1"/>
</dbReference>
<dbReference type="GO" id="GO:0008237">
    <property type="term" value="F:metallopeptidase activity"/>
    <property type="evidence" value="ECO:0007669"/>
    <property type="project" value="UniProtKB-KW"/>
</dbReference>
<protein>
    <submittedName>
        <fullName evidence="7">RadC DNA repair proteins</fullName>
    </submittedName>
</protein>
<evidence type="ECO:0000313" key="7">
    <source>
        <dbReference type="EMBL" id="CAB4196689.1"/>
    </source>
</evidence>
<dbReference type="PANTHER" id="PTHR30471:SF3">
    <property type="entry name" value="UPF0758 PROTEIN YEES-RELATED"/>
    <property type="match status" value="1"/>
</dbReference>
<keyword evidence="4" id="KW-0862">Zinc</keyword>
<dbReference type="InterPro" id="IPR037518">
    <property type="entry name" value="MPN"/>
</dbReference>
<evidence type="ECO:0000256" key="3">
    <source>
        <dbReference type="ARBA" id="ARBA00022801"/>
    </source>
</evidence>
<keyword evidence="5" id="KW-0482">Metalloprotease</keyword>
<reference evidence="7" key="1">
    <citation type="submission" date="2020-05" db="EMBL/GenBank/DDBJ databases">
        <authorList>
            <person name="Chiriac C."/>
            <person name="Salcher M."/>
            <person name="Ghai R."/>
            <person name="Kavagutti S V."/>
        </authorList>
    </citation>
    <scope>NUCLEOTIDE SEQUENCE</scope>
</reference>
<evidence type="ECO:0000256" key="1">
    <source>
        <dbReference type="ARBA" id="ARBA00022670"/>
    </source>
</evidence>
<dbReference type="GO" id="GO:0046872">
    <property type="term" value="F:metal ion binding"/>
    <property type="evidence" value="ECO:0007669"/>
    <property type="project" value="UniProtKB-KW"/>
</dbReference>
<dbReference type="InterPro" id="IPR001405">
    <property type="entry name" value="UPF0758"/>
</dbReference>
<evidence type="ECO:0000256" key="4">
    <source>
        <dbReference type="ARBA" id="ARBA00022833"/>
    </source>
</evidence>
<proteinExistence type="predicted"/>
<accession>A0A6J5RI42</accession>
<keyword evidence="2" id="KW-0479">Metal-binding</keyword>
<evidence type="ECO:0000256" key="5">
    <source>
        <dbReference type="ARBA" id="ARBA00023049"/>
    </source>
</evidence>
<keyword evidence="1" id="KW-0645">Protease</keyword>